<organism evidence="5 6">
    <name type="scientific">Cryptosporangium phraense</name>
    <dbReference type="NCBI Taxonomy" id="2593070"/>
    <lineage>
        <taxon>Bacteria</taxon>
        <taxon>Bacillati</taxon>
        <taxon>Actinomycetota</taxon>
        <taxon>Actinomycetes</taxon>
        <taxon>Cryptosporangiales</taxon>
        <taxon>Cryptosporangiaceae</taxon>
        <taxon>Cryptosporangium</taxon>
    </lineage>
</organism>
<dbReference type="SMART" id="SM00922">
    <property type="entry name" value="MR_MLE"/>
    <property type="match status" value="1"/>
</dbReference>
<dbReference type="InParanoid" id="A0A545AIG4"/>
<name>A0A545AIG4_9ACTN</name>
<dbReference type="EMBL" id="VIRS01000030">
    <property type="protein sequence ID" value="TQS41116.1"/>
    <property type="molecule type" value="Genomic_DNA"/>
</dbReference>
<evidence type="ECO:0000256" key="3">
    <source>
        <dbReference type="ARBA" id="ARBA00022842"/>
    </source>
</evidence>
<dbReference type="Proteomes" id="UP000317982">
    <property type="component" value="Unassembled WGS sequence"/>
</dbReference>
<dbReference type="InterPro" id="IPR036849">
    <property type="entry name" value="Enolase-like_C_sf"/>
</dbReference>
<gene>
    <name evidence="5" type="ORF">FL583_31675</name>
</gene>
<sequence length="389" mass="41171">MRIAAVEPVLLGYRKTDPPMQRSFALVRIVTEDGLVGWGEASTNWGHSYPTVFATTVRDVCAPVLIGADARDLRARVADLHTRLDGYFGRDGITGQTIGALEIALWDLAGKSLDAPVCELLGATRRPIRLYGTGTTMFDESPSWHAHYFDQALAAGFRGVKVRLGRSVEEDVEVVAAVRAHVGPSVAIGVDSYWFHDARTALELASRLVEFGVSFFEEPVPQHRAADLRWLASRSPIPIAVGERVHSAEAFARLAHDGGAAVFQPDATICGGLLSCLDVVALASSAGISVVPHVGGPTAIGLAANLHWATAAGVDLCEWDIDPSQPLVDSLAPSLALSSLADGVASVPDGPGLGVTVPDDLADRFPYVPGETYTDVFPDHERGLSAAAP</sequence>
<feature type="domain" description="Mandelate racemase/muconate lactonizing enzyme C-terminal" evidence="4">
    <location>
        <begin position="142"/>
        <end position="238"/>
    </location>
</feature>
<evidence type="ECO:0000256" key="2">
    <source>
        <dbReference type="ARBA" id="ARBA00022723"/>
    </source>
</evidence>
<dbReference type="PANTHER" id="PTHR13794">
    <property type="entry name" value="ENOLASE SUPERFAMILY, MANDELATE RACEMASE"/>
    <property type="match status" value="1"/>
</dbReference>
<dbReference type="Gene3D" id="3.30.390.10">
    <property type="entry name" value="Enolase-like, N-terminal domain"/>
    <property type="match status" value="1"/>
</dbReference>
<keyword evidence="6" id="KW-1185">Reference proteome</keyword>
<evidence type="ECO:0000313" key="5">
    <source>
        <dbReference type="EMBL" id="TQS41116.1"/>
    </source>
</evidence>
<dbReference type="GO" id="GO:0000287">
    <property type="term" value="F:magnesium ion binding"/>
    <property type="evidence" value="ECO:0007669"/>
    <property type="project" value="TreeGrafter"/>
</dbReference>
<accession>A0A545AIG4</accession>
<dbReference type="PANTHER" id="PTHR13794:SF58">
    <property type="entry name" value="MITOCHONDRIAL ENOLASE SUPERFAMILY MEMBER 1"/>
    <property type="match status" value="1"/>
</dbReference>
<proteinExistence type="predicted"/>
<dbReference type="InterPro" id="IPR046945">
    <property type="entry name" value="RHMD-like"/>
</dbReference>
<dbReference type="GO" id="GO:0016836">
    <property type="term" value="F:hydro-lyase activity"/>
    <property type="evidence" value="ECO:0007669"/>
    <property type="project" value="TreeGrafter"/>
</dbReference>
<dbReference type="InterPro" id="IPR029065">
    <property type="entry name" value="Enolase_C-like"/>
</dbReference>
<dbReference type="CDD" id="cd03316">
    <property type="entry name" value="MR_like"/>
    <property type="match status" value="1"/>
</dbReference>
<dbReference type="RefSeq" id="WP_142708546.1">
    <property type="nucleotide sequence ID" value="NZ_VIRS01000030.1"/>
</dbReference>
<evidence type="ECO:0000313" key="6">
    <source>
        <dbReference type="Proteomes" id="UP000317982"/>
    </source>
</evidence>
<dbReference type="InterPro" id="IPR013342">
    <property type="entry name" value="Mandelate_racemase_C"/>
</dbReference>
<evidence type="ECO:0000259" key="4">
    <source>
        <dbReference type="SMART" id="SM00922"/>
    </source>
</evidence>
<protein>
    <submittedName>
        <fullName evidence="5">Mandelate racemase/muconate lactonizing enzyme family protein</fullName>
    </submittedName>
</protein>
<dbReference type="SFLD" id="SFLDG00179">
    <property type="entry name" value="mandelate_racemase"/>
    <property type="match status" value="1"/>
</dbReference>
<dbReference type="GO" id="GO:0016052">
    <property type="term" value="P:carbohydrate catabolic process"/>
    <property type="evidence" value="ECO:0007669"/>
    <property type="project" value="TreeGrafter"/>
</dbReference>
<dbReference type="Pfam" id="PF13378">
    <property type="entry name" value="MR_MLE_C"/>
    <property type="match status" value="1"/>
</dbReference>
<dbReference type="OrthoDB" id="9802699at2"/>
<evidence type="ECO:0000256" key="1">
    <source>
        <dbReference type="ARBA" id="ARBA00001946"/>
    </source>
</evidence>
<dbReference type="InterPro" id="IPR013341">
    <property type="entry name" value="Mandelate_racemase_N_dom"/>
</dbReference>
<reference evidence="5 6" key="1">
    <citation type="submission" date="2019-07" db="EMBL/GenBank/DDBJ databases">
        <title>Cryptosporangium phraense sp. nov., isolated from plant litter.</title>
        <authorList>
            <person name="Suriyachadkun C."/>
        </authorList>
    </citation>
    <scope>NUCLEOTIDE SEQUENCE [LARGE SCALE GENOMIC DNA]</scope>
    <source>
        <strain evidence="5 6">A-T 5661</strain>
    </source>
</reference>
<dbReference type="Gene3D" id="3.20.20.120">
    <property type="entry name" value="Enolase-like C-terminal domain"/>
    <property type="match status" value="1"/>
</dbReference>
<keyword evidence="2" id="KW-0479">Metal-binding</keyword>
<dbReference type="AlphaFoldDB" id="A0A545AIG4"/>
<comment type="cofactor">
    <cofactor evidence="1">
        <name>Mg(2+)</name>
        <dbReference type="ChEBI" id="CHEBI:18420"/>
    </cofactor>
</comment>
<dbReference type="SUPFAM" id="SSF51604">
    <property type="entry name" value="Enolase C-terminal domain-like"/>
    <property type="match status" value="1"/>
</dbReference>
<dbReference type="Pfam" id="PF02746">
    <property type="entry name" value="MR_MLE_N"/>
    <property type="match status" value="1"/>
</dbReference>
<keyword evidence="3" id="KW-0460">Magnesium</keyword>
<dbReference type="SUPFAM" id="SSF54826">
    <property type="entry name" value="Enolase N-terminal domain-like"/>
    <property type="match status" value="1"/>
</dbReference>
<dbReference type="SFLD" id="SFLDS00001">
    <property type="entry name" value="Enolase"/>
    <property type="match status" value="1"/>
</dbReference>
<comment type="caution">
    <text evidence="5">The sequence shown here is derived from an EMBL/GenBank/DDBJ whole genome shotgun (WGS) entry which is preliminary data.</text>
</comment>
<dbReference type="InterPro" id="IPR029017">
    <property type="entry name" value="Enolase-like_N"/>
</dbReference>